<dbReference type="GO" id="GO:0008270">
    <property type="term" value="F:zinc ion binding"/>
    <property type="evidence" value="ECO:0007669"/>
    <property type="project" value="UniProtKB-UniRule"/>
</dbReference>
<protein>
    <recommendedName>
        <fullName evidence="2 8">Carbonic anhydrase</fullName>
        <ecNumber evidence="2 8">4.2.1.1</ecNumber>
    </recommendedName>
    <alternativeName>
        <fullName evidence="8">Carbonate dehydratase</fullName>
    </alternativeName>
</protein>
<gene>
    <name evidence="9" type="ORF">HD556DRAFT_46431</name>
</gene>
<dbReference type="GeneID" id="64604441"/>
<comment type="catalytic activity">
    <reaction evidence="6 8">
        <text>hydrogencarbonate + H(+) = CO2 + H2O</text>
        <dbReference type="Rhea" id="RHEA:10748"/>
        <dbReference type="ChEBI" id="CHEBI:15377"/>
        <dbReference type="ChEBI" id="CHEBI:15378"/>
        <dbReference type="ChEBI" id="CHEBI:16526"/>
        <dbReference type="ChEBI" id="CHEBI:17544"/>
        <dbReference type="EC" id="4.2.1.1"/>
    </reaction>
</comment>
<dbReference type="EC" id="4.2.1.1" evidence="2 8"/>
<evidence type="ECO:0000313" key="9">
    <source>
        <dbReference type="EMBL" id="KAG1810361.1"/>
    </source>
</evidence>
<feature type="binding site" evidence="7">
    <location>
        <position position="44"/>
    </location>
    <ligand>
        <name>Zn(2+)</name>
        <dbReference type="ChEBI" id="CHEBI:29105"/>
    </ligand>
</feature>
<keyword evidence="10" id="KW-1185">Reference proteome</keyword>
<comment type="caution">
    <text evidence="9">The sequence shown here is derived from an EMBL/GenBank/DDBJ whole genome shotgun (WGS) entry which is preliminary data.</text>
</comment>
<dbReference type="Proteomes" id="UP000719766">
    <property type="component" value="Unassembled WGS sequence"/>
</dbReference>
<comment type="function">
    <text evidence="8">Reversible hydration of carbon dioxide.</text>
</comment>
<comment type="similarity">
    <text evidence="1 8">Belongs to the beta-class carbonic anhydrase family.</text>
</comment>
<sequence length="219" mass="23568">MSHEPIQTLLNANKEWAQSVINDTPDFFTQSATGQSPKILWIGCSDSRVPESVITTSKPGDIFVHRNVANQFNLNDDSALSVLTYAVKVVGIEHVVLVGHTNCGGAAACLKAAEDAAADTGAPQPETPLTRWLSPLITLVQSLDLSACSASEALDKVVQANVITQVDNICNSEPITTAWADPNAKKVTVHGWVYDLARGHIDELVYREAQAQVLTRPLL</sequence>
<keyword evidence="4 7" id="KW-0862">Zinc</keyword>
<comment type="cofactor">
    <cofactor evidence="7">
        <name>Zn(2+)</name>
        <dbReference type="ChEBI" id="CHEBI:29105"/>
    </cofactor>
    <text evidence="7">Binds 1 zinc ion per subunit.</text>
</comment>
<accession>A0A9P7J9P1</accession>
<feature type="binding site" evidence="7">
    <location>
        <position position="46"/>
    </location>
    <ligand>
        <name>Zn(2+)</name>
        <dbReference type="ChEBI" id="CHEBI:29105"/>
    </ligand>
</feature>
<dbReference type="OrthoDB" id="10248475at2759"/>
<organism evidence="9 10">
    <name type="scientific">Suillus plorans</name>
    <dbReference type="NCBI Taxonomy" id="116603"/>
    <lineage>
        <taxon>Eukaryota</taxon>
        <taxon>Fungi</taxon>
        <taxon>Dikarya</taxon>
        <taxon>Basidiomycota</taxon>
        <taxon>Agaricomycotina</taxon>
        <taxon>Agaricomycetes</taxon>
        <taxon>Agaricomycetidae</taxon>
        <taxon>Boletales</taxon>
        <taxon>Suillineae</taxon>
        <taxon>Suillaceae</taxon>
        <taxon>Suillus</taxon>
    </lineage>
</organism>
<evidence type="ECO:0000256" key="1">
    <source>
        <dbReference type="ARBA" id="ARBA00006217"/>
    </source>
</evidence>
<dbReference type="PANTHER" id="PTHR11002:SF76">
    <property type="entry name" value="CARBONIC ANHYDRASE"/>
    <property type="match status" value="1"/>
</dbReference>
<dbReference type="InterPro" id="IPR001765">
    <property type="entry name" value="Carbonic_anhydrase"/>
</dbReference>
<dbReference type="SMART" id="SM00947">
    <property type="entry name" value="Pro_CA"/>
    <property type="match status" value="1"/>
</dbReference>
<dbReference type="GO" id="GO:0034599">
    <property type="term" value="P:cellular response to oxidative stress"/>
    <property type="evidence" value="ECO:0007669"/>
    <property type="project" value="TreeGrafter"/>
</dbReference>
<dbReference type="Pfam" id="PF00484">
    <property type="entry name" value="Pro_CA"/>
    <property type="match status" value="1"/>
</dbReference>
<dbReference type="Gene3D" id="3.40.1050.10">
    <property type="entry name" value="Carbonic anhydrase"/>
    <property type="match status" value="1"/>
</dbReference>
<evidence type="ECO:0000256" key="8">
    <source>
        <dbReference type="RuleBase" id="RU003956"/>
    </source>
</evidence>
<keyword evidence="3 7" id="KW-0479">Metal-binding</keyword>
<evidence type="ECO:0000256" key="7">
    <source>
        <dbReference type="PIRSR" id="PIRSR601765-1"/>
    </source>
</evidence>
<dbReference type="SUPFAM" id="SSF53056">
    <property type="entry name" value="beta-carbonic anhydrase, cab"/>
    <property type="match status" value="1"/>
</dbReference>
<dbReference type="PANTHER" id="PTHR11002">
    <property type="entry name" value="CARBONIC ANHYDRASE"/>
    <property type="match status" value="1"/>
</dbReference>
<dbReference type="EMBL" id="JABBWE010000001">
    <property type="protein sequence ID" value="KAG1810361.1"/>
    <property type="molecule type" value="Genomic_DNA"/>
</dbReference>
<dbReference type="RefSeq" id="XP_041168026.1">
    <property type="nucleotide sequence ID" value="XM_041310677.1"/>
</dbReference>
<dbReference type="CDD" id="cd00883">
    <property type="entry name" value="beta_CA_cladeA"/>
    <property type="match status" value="1"/>
</dbReference>
<keyword evidence="5 8" id="KW-0456">Lyase</keyword>
<dbReference type="GO" id="GO:0071244">
    <property type="term" value="P:cellular response to carbon dioxide"/>
    <property type="evidence" value="ECO:0007669"/>
    <property type="project" value="TreeGrafter"/>
</dbReference>
<evidence type="ECO:0000256" key="2">
    <source>
        <dbReference type="ARBA" id="ARBA00012925"/>
    </source>
</evidence>
<evidence type="ECO:0000313" key="10">
    <source>
        <dbReference type="Proteomes" id="UP000719766"/>
    </source>
</evidence>
<dbReference type="GO" id="GO:0004089">
    <property type="term" value="F:carbonate dehydratase activity"/>
    <property type="evidence" value="ECO:0007669"/>
    <property type="project" value="UniProtKB-UniRule"/>
</dbReference>
<evidence type="ECO:0000256" key="6">
    <source>
        <dbReference type="ARBA" id="ARBA00048348"/>
    </source>
</evidence>
<dbReference type="AlphaFoldDB" id="A0A9P7J9P1"/>
<reference evidence="9" key="1">
    <citation type="journal article" date="2020" name="New Phytol.">
        <title>Comparative genomics reveals dynamic genome evolution in host specialist ectomycorrhizal fungi.</title>
        <authorList>
            <person name="Lofgren L.A."/>
            <person name="Nguyen N.H."/>
            <person name="Vilgalys R."/>
            <person name="Ruytinx J."/>
            <person name="Liao H.L."/>
            <person name="Branco S."/>
            <person name="Kuo A."/>
            <person name="LaButti K."/>
            <person name="Lipzen A."/>
            <person name="Andreopoulos W."/>
            <person name="Pangilinan J."/>
            <person name="Riley R."/>
            <person name="Hundley H."/>
            <person name="Na H."/>
            <person name="Barry K."/>
            <person name="Grigoriev I.V."/>
            <person name="Stajich J.E."/>
            <person name="Kennedy P.G."/>
        </authorList>
    </citation>
    <scope>NUCLEOTIDE SEQUENCE</scope>
    <source>
        <strain evidence="9">S12</strain>
    </source>
</reference>
<evidence type="ECO:0000256" key="4">
    <source>
        <dbReference type="ARBA" id="ARBA00022833"/>
    </source>
</evidence>
<feature type="binding site" evidence="7">
    <location>
        <position position="103"/>
    </location>
    <ligand>
        <name>Zn(2+)</name>
        <dbReference type="ChEBI" id="CHEBI:29105"/>
    </ligand>
</feature>
<evidence type="ECO:0000256" key="5">
    <source>
        <dbReference type="ARBA" id="ARBA00023239"/>
    </source>
</evidence>
<dbReference type="InterPro" id="IPR036874">
    <property type="entry name" value="Carbonic_anhydrase_sf"/>
</dbReference>
<feature type="binding site" evidence="7">
    <location>
        <position position="100"/>
    </location>
    <ligand>
        <name>Zn(2+)</name>
        <dbReference type="ChEBI" id="CHEBI:29105"/>
    </ligand>
</feature>
<name>A0A9P7J9P1_9AGAM</name>
<proteinExistence type="inferred from homology"/>
<evidence type="ECO:0000256" key="3">
    <source>
        <dbReference type="ARBA" id="ARBA00022723"/>
    </source>
</evidence>